<evidence type="ECO:0000313" key="10">
    <source>
        <dbReference type="Proteomes" id="UP001314241"/>
    </source>
</evidence>
<keyword evidence="5 7" id="KW-0472">Membrane</keyword>
<evidence type="ECO:0000256" key="4">
    <source>
        <dbReference type="ARBA" id="ARBA00022989"/>
    </source>
</evidence>
<evidence type="ECO:0000313" key="9">
    <source>
        <dbReference type="EMBL" id="CAK8054207.1"/>
    </source>
</evidence>
<evidence type="ECO:0000256" key="6">
    <source>
        <dbReference type="ARBA" id="ARBA00023306"/>
    </source>
</evidence>
<accession>A0ABM9N4W9</accession>
<keyword evidence="6 7" id="KW-0131">Cell cycle</keyword>
<proteinExistence type="inferred from homology"/>
<dbReference type="Proteomes" id="UP001314241">
    <property type="component" value="Unassembled WGS sequence"/>
</dbReference>
<reference evidence="9 10" key="1">
    <citation type="submission" date="2024-01" db="EMBL/GenBank/DDBJ databases">
        <authorList>
            <person name="Botero Cardona J."/>
        </authorList>
    </citation>
    <scope>NUCLEOTIDE SEQUENCE [LARGE SCALE GENOMIC DNA]</scope>
    <source>
        <strain evidence="9 10">LMG 33000</strain>
    </source>
</reference>
<dbReference type="EMBL" id="CAWVOH010000001">
    <property type="protein sequence ID" value="CAK8054207.1"/>
    <property type="molecule type" value="Genomic_DNA"/>
</dbReference>
<evidence type="ECO:0000256" key="7">
    <source>
        <dbReference type="HAMAP-Rule" id="MF_00910"/>
    </source>
</evidence>
<evidence type="ECO:0000256" key="8">
    <source>
        <dbReference type="SAM" id="MobiDB-lite"/>
    </source>
</evidence>
<organism evidence="9 10">
    <name type="scientific">Eupransor demetentiae</name>
    <dbReference type="NCBI Taxonomy" id="3109584"/>
    <lineage>
        <taxon>Bacteria</taxon>
        <taxon>Bacillati</taxon>
        <taxon>Bacillota</taxon>
        <taxon>Bacilli</taxon>
        <taxon>Lactobacillales</taxon>
        <taxon>Lactobacillaceae</taxon>
        <taxon>Eupransor</taxon>
    </lineage>
</organism>
<evidence type="ECO:0000256" key="1">
    <source>
        <dbReference type="ARBA" id="ARBA00022475"/>
    </source>
</evidence>
<comment type="function">
    <text evidence="7">Essential cell division protein.</text>
</comment>
<evidence type="ECO:0000256" key="5">
    <source>
        <dbReference type="ARBA" id="ARBA00023136"/>
    </source>
</evidence>
<comment type="similarity">
    <text evidence="7">Belongs to the FtsL family.</text>
</comment>
<keyword evidence="1 7" id="KW-1003">Cell membrane</keyword>
<protein>
    <recommendedName>
        <fullName evidence="7">Cell division protein FtsL</fullName>
    </recommendedName>
</protein>
<dbReference type="GO" id="GO:0051301">
    <property type="term" value="P:cell division"/>
    <property type="evidence" value="ECO:0007669"/>
    <property type="project" value="UniProtKB-KW"/>
</dbReference>
<dbReference type="HAMAP" id="MF_00910">
    <property type="entry name" value="FtsL"/>
    <property type="match status" value="1"/>
</dbReference>
<dbReference type="RefSeq" id="WP_349641744.1">
    <property type="nucleotide sequence ID" value="NZ_CAWVOH010000001.1"/>
</dbReference>
<keyword evidence="2 7" id="KW-0132">Cell division</keyword>
<feature type="region of interest" description="Disordered" evidence="8">
    <location>
        <begin position="77"/>
        <end position="121"/>
    </location>
</feature>
<feature type="transmembrane region" description="Helical" evidence="7">
    <location>
        <begin position="41"/>
        <end position="61"/>
    </location>
</feature>
<keyword evidence="4 7" id="KW-1133">Transmembrane helix</keyword>
<gene>
    <name evidence="7" type="primary">ftsL</name>
    <name evidence="9" type="ORF">R54876_GBNLAHCA_00769</name>
</gene>
<dbReference type="InterPro" id="IPR011922">
    <property type="entry name" value="Cell_div_FtsL"/>
</dbReference>
<sequence>MAQNAYRYDNAARTLPRPTTTRRVVRRRYQPAVWLKSEKRLVALWATGVLLLMLATVYTSIQIDSVQQANYQAQSKVSQVKRENDSLQGQIQSKTSREKLDQFAQKADMQQADDNVRNVNR</sequence>
<comment type="subcellular location">
    <subcellularLocation>
        <location evidence="7">Cell membrane</location>
        <topology evidence="7">Single-pass type II membrane protein</topology>
    </subcellularLocation>
    <text evidence="7">Localizes to the division septum where it forms a ring structure.</text>
</comment>
<evidence type="ECO:0000256" key="2">
    <source>
        <dbReference type="ARBA" id="ARBA00022618"/>
    </source>
</evidence>
<keyword evidence="3 7" id="KW-0812">Transmembrane</keyword>
<comment type="caution">
    <text evidence="9">The sequence shown here is derived from an EMBL/GenBank/DDBJ whole genome shotgun (WGS) entry which is preliminary data.</text>
</comment>
<keyword evidence="10" id="KW-1185">Reference proteome</keyword>
<evidence type="ECO:0000256" key="3">
    <source>
        <dbReference type="ARBA" id="ARBA00022692"/>
    </source>
</evidence>
<name>A0ABM9N4W9_9LACO</name>